<dbReference type="SUPFAM" id="SSF52402">
    <property type="entry name" value="Adenine nucleotide alpha hydrolases-like"/>
    <property type="match status" value="2"/>
</dbReference>
<dbReference type="InterPro" id="IPR014729">
    <property type="entry name" value="Rossmann-like_a/b/a_fold"/>
</dbReference>
<dbReference type="InterPro" id="IPR006016">
    <property type="entry name" value="UspA"/>
</dbReference>
<dbReference type="Gene3D" id="3.40.50.620">
    <property type="entry name" value="HUPs"/>
    <property type="match status" value="2"/>
</dbReference>
<dbReference type="CDD" id="cd23944">
    <property type="entry name" value="USP_Rv2623_repeat1"/>
    <property type="match status" value="1"/>
</dbReference>
<evidence type="ECO:0000256" key="1">
    <source>
        <dbReference type="ARBA" id="ARBA00008791"/>
    </source>
</evidence>
<evidence type="ECO:0000259" key="2">
    <source>
        <dbReference type="Pfam" id="PF00582"/>
    </source>
</evidence>
<comment type="similarity">
    <text evidence="1">Belongs to the universal stress protein A family.</text>
</comment>
<dbReference type="PRINTS" id="PR01438">
    <property type="entry name" value="UNVRSLSTRESS"/>
</dbReference>
<sequence>MTKPTQRHGIVVGVDGSPASNAAVCWAARDAALRHVPLTLVHMYSSYVPTFPQIPIPAGVTVWQEQDGEQALERSVKIAEDAVRPDQKIAIVSELKCSPPVPTLVDLSEEAEMIVVGSNGRGAVGRVLLGSVSSAVVQHAKCPVAVIRDEDPLMPHPQQAPVLVGIDGSPASELATAIAFDEASRRGVDLQAVHAWSDVQVLEIPGFDWAMVKDEAERSLAERLAGWQERYPDVTVQRLLVCDRPARQLIEKSESAQLVVVGSHGRGGIARALLGSVSNAVVHSVRMPVIVARPS</sequence>
<dbReference type="PANTHER" id="PTHR46268:SF6">
    <property type="entry name" value="UNIVERSAL STRESS PROTEIN UP12"/>
    <property type="match status" value="1"/>
</dbReference>
<accession>A0ABD6P2C6</accession>
<proteinExistence type="inferred from homology"/>
<dbReference type="RefSeq" id="WP_067316102.1">
    <property type="nucleotide sequence ID" value="NZ_LZIT01000187.1"/>
</dbReference>
<evidence type="ECO:0000313" key="3">
    <source>
        <dbReference type="EMBL" id="OBG36405.1"/>
    </source>
</evidence>
<dbReference type="FunFam" id="3.40.50.620:FF:000123">
    <property type="entry name" value="Universal stress protein family"/>
    <property type="match status" value="1"/>
</dbReference>
<evidence type="ECO:0000313" key="4">
    <source>
        <dbReference type="Proteomes" id="UP000092086"/>
    </source>
</evidence>
<dbReference type="EMBL" id="LZIT01000187">
    <property type="protein sequence ID" value="OBG36405.1"/>
    <property type="molecule type" value="Genomic_DNA"/>
</dbReference>
<dbReference type="AlphaFoldDB" id="A0ABD6P2C6"/>
<feature type="domain" description="UspA" evidence="2">
    <location>
        <begin position="10"/>
        <end position="148"/>
    </location>
</feature>
<name>A0ABD6P2C6_9MYCO</name>
<reference evidence="3 4" key="1">
    <citation type="submission" date="2016-06" db="EMBL/GenBank/DDBJ databases">
        <authorList>
            <person name="Sutton G."/>
            <person name="Brinkac L."/>
            <person name="Sanka R."/>
            <person name="Adams M."/>
            <person name="Lau E."/>
            <person name="Sam S."/>
            <person name="Sreng N."/>
            <person name="Him V."/>
            <person name="Kerleguer A."/>
            <person name="Cheng S."/>
        </authorList>
    </citation>
    <scope>NUCLEOTIDE SEQUENCE [LARGE SCALE GENOMIC DNA]</scope>
    <source>
        <strain evidence="3 4">E2978</strain>
    </source>
</reference>
<feature type="domain" description="UspA" evidence="2">
    <location>
        <begin position="162"/>
        <end position="293"/>
    </location>
</feature>
<protein>
    <submittedName>
        <fullName evidence="3">Universal stress protein UspA</fullName>
    </submittedName>
</protein>
<dbReference type="Proteomes" id="UP000092086">
    <property type="component" value="Unassembled WGS sequence"/>
</dbReference>
<gene>
    <name evidence="3" type="ORF">A5672_19870</name>
</gene>
<dbReference type="PANTHER" id="PTHR46268">
    <property type="entry name" value="STRESS RESPONSE PROTEIN NHAX"/>
    <property type="match status" value="1"/>
</dbReference>
<organism evidence="3 4">
    <name type="scientific">Mycobacterium alsense</name>
    <dbReference type="NCBI Taxonomy" id="324058"/>
    <lineage>
        <taxon>Bacteria</taxon>
        <taxon>Bacillati</taxon>
        <taxon>Actinomycetota</taxon>
        <taxon>Actinomycetes</taxon>
        <taxon>Mycobacteriales</taxon>
        <taxon>Mycobacteriaceae</taxon>
        <taxon>Mycobacterium</taxon>
    </lineage>
</organism>
<dbReference type="Pfam" id="PF00582">
    <property type="entry name" value="Usp"/>
    <property type="match status" value="2"/>
</dbReference>
<dbReference type="InterPro" id="IPR006015">
    <property type="entry name" value="Universal_stress_UspA"/>
</dbReference>
<comment type="caution">
    <text evidence="3">The sequence shown here is derived from an EMBL/GenBank/DDBJ whole genome shotgun (WGS) entry which is preliminary data.</text>
</comment>
<dbReference type="GO" id="GO:0001666">
    <property type="term" value="P:response to hypoxia"/>
    <property type="evidence" value="ECO:0007669"/>
    <property type="project" value="UniProtKB-ARBA"/>
</dbReference>